<dbReference type="InterPro" id="IPR003841">
    <property type="entry name" value="Na/Pi_transpt"/>
</dbReference>
<evidence type="ECO:0000313" key="7">
    <source>
        <dbReference type="EMBL" id="RIW37590.1"/>
    </source>
</evidence>
<dbReference type="AlphaFoldDB" id="A0A3A1R9C9"/>
<sequence>MLQLLLFILLIFCFLLGMFWLKSGLYNMAGERMRDLISRWTDAPWKGFVIGIAVTAILQSSSAVMVLTIGFVSAGILTFRQSIGIILGTNIGTTLTLEIISMDIGFLSLPLVICSVFLLILPYRNTRPLALSLLGLSLIFVCMRGFEELAAPLAGQDFTHALMESSNSSAFFSVLLGVILTGLIQSSTVITGIAMSFADAGIINIFAGIAIMLGANIGTCVTSYIAGIGSGRTTKMTVYAHIWLNVFGVLAFFPFIEELGRLVAAAAQSPELQLAHASLVFNVICSIIVLPFSGLFAKMIEHLHGKG</sequence>
<feature type="transmembrane region" description="Helical" evidence="6">
    <location>
        <begin position="238"/>
        <end position="256"/>
    </location>
</feature>
<accession>A0A3A1R9C9</accession>
<dbReference type="RefSeq" id="WP_119545470.1">
    <property type="nucleotide sequence ID" value="NZ_QXIR01000003.1"/>
</dbReference>
<dbReference type="Pfam" id="PF02690">
    <property type="entry name" value="Na_Pi_cotrans"/>
    <property type="match status" value="2"/>
</dbReference>
<organism evidence="7 8">
    <name type="scientific">Bacillus salacetis</name>
    <dbReference type="NCBI Taxonomy" id="2315464"/>
    <lineage>
        <taxon>Bacteria</taxon>
        <taxon>Bacillati</taxon>
        <taxon>Bacillota</taxon>
        <taxon>Bacilli</taxon>
        <taxon>Bacillales</taxon>
        <taxon>Bacillaceae</taxon>
        <taxon>Bacillus</taxon>
    </lineage>
</organism>
<keyword evidence="8" id="KW-1185">Reference proteome</keyword>
<dbReference type="EMBL" id="QXIR01000003">
    <property type="protein sequence ID" value="RIW37590.1"/>
    <property type="molecule type" value="Genomic_DNA"/>
</dbReference>
<keyword evidence="5 6" id="KW-0472">Membrane</keyword>
<feature type="transmembrane region" description="Helical" evidence="6">
    <location>
        <begin position="201"/>
        <end position="226"/>
    </location>
</feature>
<evidence type="ECO:0000256" key="1">
    <source>
        <dbReference type="ARBA" id="ARBA00004651"/>
    </source>
</evidence>
<reference evidence="7 8" key="1">
    <citation type="submission" date="2018-09" db="EMBL/GenBank/DDBJ databases">
        <title>Bacillus saliacetes sp. nov., isolated from Thai shrimp paste (Ka-pi).</title>
        <authorList>
            <person name="Daroonpunt R."/>
            <person name="Tanasupawat S."/>
            <person name="Yiamsombut S."/>
        </authorList>
    </citation>
    <scope>NUCLEOTIDE SEQUENCE [LARGE SCALE GENOMIC DNA]</scope>
    <source>
        <strain evidence="7 8">SKP7-4</strain>
    </source>
</reference>
<comment type="subcellular location">
    <subcellularLocation>
        <location evidence="1">Cell membrane</location>
        <topology evidence="1">Multi-pass membrane protein</topology>
    </subcellularLocation>
</comment>
<evidence type="ECO:0000256" key="6">
    <source>
        <dbReference type="SAM" id="Phobius"/>
    </source>
</evidence>
<dbReference type="PANTHER" id="PTHR10010">
    <property type="entry name" value="SOLUTE CARRIER FAMILY 34 SODIUM PHOSPHATE , MEMBER 2-RELATED"/>
    <property type="match status" value="1"/>
</dbReference>
<proteinExistence type="predicted"/>
<feature type="transmembrane region" description="Helical" evidence="6">
    <location>
        <begin position="276"/>
        <end position="297"/>
    </location>
</feature>
<dbReference type="NCBIfam" id="TIGR00704">
    <property type="entry name" value="NaPi_cotrn_rel"/>
    <property type="match status" value="1"/>
</dbReference>
<dbReference type="NCBIfam" id="NF037997">
    <property type="entry name" value="Na_Pi_symport"/>
    <property type="match status" value="1"/>
</dbReference>
<dbReference type="GO" id="GO:0005436">
    <property type="term" value="F:sodium:phosphate symporter activity"/>
    <property type="evidence" value="ECO:0007669"/>
    <property type="project" value="InterPro"/>
</dbReference>
<dbReference type="Proteomes" id="UP000265801">
    <property type="component" value="Unassembled WGS sequence"/>
</dbReference>
<protein>
    <submittedName>
        <fullName evidence="7">Na/Pi cotransporter family protein</fullName>
    </submittedName>
</protein>
<feature type="transmembrane region" description="Helical" evidence="6">
    <location>
        <begin position="48"/>
        <end position="79"/>
    </location>
</feature>
<comment type="caution">
    <text evidence="7">The sequence shown here is derived from an EMBL/GenBank/DDBJ whole genome shotgun (WGS) entry which is preliminary data.</text>
</comment>
<evidence type="ECO:0000256" key="5">
    <source>
        <dbReference type="ARBA" id="ARBA00023136"/>
    </source>
</evidence>
<evidence type="ECO:0000256" key="3">
    <source>
        <dbReference type="ARBA" id="ARBA00022692"/>
    </source>
</evidence>
<gene>
    <name evidence="7" type="ORF">D3H55_03185</name>
</gene>
<dbReference type="OrthoDB" id="9763003at2"/>
<keyword evidence="4 6" id="KW-1133">Transmembrane helix</keyword>
<name>A0A3A1R9C9_9BACI</name>
<evidence type="ECO:0000256" key="4">
    <source>
        <dbReference type="ARBA" id="ARBA00022989"/>
    </source>
</evidence>
<dbReference type="InterPro" id="IPR004633">
    <property type="entry name" value="NaPi_cotrn-rel/YqeW-like"/>
</dbReference>
<dbReference type="PANTHER" id="PTHR10010:SF46">
    <property type="entry name" value="SODIUM-DEPENDENT PHOSPHATE TRANSPORT PROTEIN 2B"/>
    <property type="match status" value="1"/>
</dbReference>
<keyword evidence="2" id="KW-1003">Cell membrane</keyword>
<evidence type="ECO:0000313" key="8">
    <source>
        <dbReference type="Proteomes" id="UP000265801"/>
    </source>
</evidence>
<dbReference type="GO" id="GO:0005886">
    <property type="term" value="C:plasma membrane"/>
    <property type="evidence" value="ECO:0007669"/>
    <property type="project" value="UniProtKB-SubCell"/>
</dbReference>
<evidence type="ECO:0000256" key="2">
    <source>
        <dbReference type="ARBA" id="ARBA00022475"/>
    </source>
</evidence>
<feature type="transmembrane region" description="Helical" evidence="6">
    <location>
        <begin position="100"/>
        <end position="123"/>
    </location>
</feature>
<dbReference type="GO" id="GO:0044341">
    <property type="term" value="P:sodium-dependent phosphate transport"/>
    <property type="evidence" value="ECO:0007669"/>
    <property type="project" value="InterPro"/>
</dbReference>
<feature type="transmembrane region" description="Helical" evidence="6">
    <location>
        <begin position="170"/>
        <end position="195"/>
    </location>
</feature>
<keyword evidence="3 6" id="KW-0812">Transmembrane</keyword>